<organism evidence="1 2">
    <name type="scientific">Paramecium primaurelia</name>
    <dbReference type="NCBI Taxonomy" id="5886"/>
    <lineage>
        <taxon>Eukaryota</taxon>
        <taxon>Sar</taxon>
        <taxon>Alveolata</taxon>
        <taxon>Ciliophora</taxon>
        <taxon>Intramacronucleata</taxon>
        <taxon>Oligohymenophorea</taxon>
        <taxon>Peniculida</taxon>
        <taxon>Parameciidae</taxon>
        <taxon>Paramecium</taxon>
    </lineage>
</organism>
<protein>
    <submittedName>
        <fullName evidence="1">Uncharacterized protein</fullName>
    </submittedName>
</protein>
<sequence length="149" mass="17744">MASVNYLTLRPEQAYKIYNGKNNDALLILFRYLSSFGQRTRKTTTSYQYQGDVRVASNSQYLYKLMHILIQDYLLESINLMNEQKEDFKAYRQMTQHNHFDAFADILKEYLVKVEKIFSDKVKQYDVEELSNLQIFIAQEITICWTIIL</sequence>
<dbReference type="Proteomes" id="UP000688137">
    <property type="component" value="Unassembled WGS sequence"/>
</dbReference>
<evidence type="ECO:0000313" key="1">
    <source>
        <dbReference type="EMBL" id="CAD8061471.1"/>
    </source>
</evidence>
<gene>
    <name evidence="1" type="ORF">PPRIM_AZ9-3.1.T0310328</name>
</gene>
<name>A0A8S1L3W1_PARPR</name>
<dbReference type="AlphaFoldDB" id="A0A8S1L3W1"/>
<keyword evidence="2" id="KW-1185">Reference proteome</keyword>
<comment type="caution">
    <text evidence="1">The sequence shown here is derived from an EMBL/GenBank/DDBJ whole genome shotgun (WGS) entry which is preliminary data.</text>
</comment>
<evidence type="ECO:0000313" key="2">
    <source>
        <dbReference type="Proteomes" id="UP000688137"/>
    </source>
</evidence>
<proteinExistence type="predicted"/>
<reference evidence="1" key="1">
    <citation type="submission" date="2021-01" db="EMBL/GenBank/DDBJ databases">
        <authorList>
            <consortium name="Genoscope - CEA"/>
            <person name="William W."/>
        </authorList>
    </citation>
    <scope>NUCLEOTIDE SEQUENCE</scope>
</reference>
<dbReference type="EMBL" id="CAJJDM010000030">
    <property type="protein sequence ID" value="CAD8061471.1"/>
    <property type="molecule type" value="Genomic_DNA"/>
</dbReference>
<accession>A0A8S1L3W1</accession>